<name>A0A840YWJ3_9SPHN</name>
<evidence type="ECO:0000313" key="1">
    <source>
        <dbReference type="EMBL" id="MBB5717922.1"/>
    </source>
</evidence>
<reference evidence="1 2" key="1">
    <citation type="submission" date="2020-08" db="EMBL/GenBank/DDBJ databases">
        <title>Genomic Encyclopedia of Type Strains, Phase IV (KMG-IV): sequencing the most valuable type-strain genomes for metagenomic binning, comparative biology and taxonomic classification.</title>
        <authorList>
            <person name="Goeker M."/>
        </authorList>
    </citation>
    <scope>NUCLEOTIDE SEQUENCE [LARGE SCALE GENOMIC DNA]</scope>
    <source>
        <strain evidence="1 2">DSM 27203</strain>
    </source>
</reference>
<evidence type="ECO:0000313" key="2">
    <source>
        <dbReference type="Proteomes" id="UP000554342"/>
    </source>
</evidence>
<dbReference type="Pfam" id="PF04237">
    <property type="entry name" value="YjbR"/>
    <property type="match status" value="1"/>
</dbReference>
<organism evidence="1 2">
    <name type="scientific">Stakelama sediminis</name>
    <dbReference type="NCBI Taxonomy" id="463200"/>
    <lineage>
        <taxon>Bacteria</taxon>
        <taxon>Pseudomonadati</taxon>
        <taxon>Pseudomonadota</taxon>
        <taxon>Alphaproteobacteria</taxon>
        <taxon>Sphingomonadales</taxon>
        <taxon>Sphingomonadaceae</taxon>
        <taxon>Stakelama</taxon>
    </lineage>
</organism>
<proteinExistence type="predicted"/>
<evidence type="ECO:0008006" key="3">
    <source>
        <dbReference type="Google" id="ProtNLM"/>
    </source>
</evidence>
<gene>
    <name evidence="1" type="ORF">FHR23_000829</name>
</gene>
<dbReference type="InterPro" id="IPR058532">
    <property type="entry name" value="YjbR/MT2646/Rv2570-like"/>
</dbReference>
<dbReference type="EMBL" id="JACIJI010000001">
    <property type="protein sequence ID" value="MBB5717922.1"/>
    <property type="molecule type" value="Genomic_DNA"/>
</dbReference>
<dbReference type="AlphaFoldDB" id="A0A840YWJ3"/>
<protein>
    <recommendedName>
        <fullName evidence="3">MmcQ/YjbR family DNA-binding protein</fullName>
    </recommendedName>
</protein>
<keyword evidence="2" id="KW-1185">Reference proteome</keyword>
<dbReference type="RefSeq" id="WP_184001629.1">
    <property type="nucleotide sequence ID" value="NZ_BAABIF010000004.1"/>
</dbReference>
<comment type="caution">
    <text evidence="1">The sequence shown here is derived from an EMBL/GenBank/DDBJ whole genome shotgun (WGS) entry which is preliminary data.</text>
</comment>
<dbReference type="Proteomes" id="UP000554342">
    <property type="component" value="Unassembled WGS sequence"/>
</dbReference>
<dbReference type="InterPro" id="IPR038056">
    <property type="entry name" value="YjbR-like_sf"/>
</dbReference>
<accession>A0A840YWJ3</accession>
<dbReference type="SUPFAM" id="SSF142906">
    <property type="entry name" value="YjbR-like"/>
    <property type="match status" value="1"/>
</dbReference>
<sequence length="113" mass="12988">MTFDDAVTFALTLPGAEKGTSYRQPAVKVNGKAFLNVGHEPDTSFVVRCPEHEKMVLIETDPDTFWQTAHYEGWPAVLIRYTSPERERIEIVITRAWWDYADKAQREAFGDRP</sequence>